<dbReference type="EMBL" id="CAUYUE010000002">
    <property type="protein sequence ID" value="CAK0738113.1"/>
    <property type="molecule type" value="Genomic_DNA"/>
</dbReference>
<accession>A0AAV1HVV1</accession>
<dbReference type="FunFam" id="3.30.420.40:FF:000029">
    <property type="entry name" value="Actin-related protein 3"/>
    <property type="match status" value="1"/>
</dbReference>
<comment type="similarity">
    <text evidence="1">Belongs to the actin family.</text>
</comment>
<evidence type="ECO:0000313" key="2">
    <source>
        <dbReference type="EMBL" id="CAK0738113.1"/>
    </source>
</evidence>
<organism evidence="2 3">
    <name type="scientific">Coccomyxa viridis</name>
    <dbReference type="NCBI Taxonomy" id="1274662"/>
    <lineage>
        <taxon>Eukaryota</taxon>
        <taxon>Viridiplantae</taxon>
        <taxon>Chlorophyta</taxon>
        <taxon>core chlorophytes</taxon>
        <taxon>Trebouxiophyceae</taxon>
        <taxon>Trebouxiophyceae incertae sedis</taxon>
        <taxon>Coccomyxaceae</taxon>
        <taxon>Coccomyxa</taxon>
    </lineage>
</organism>
<evidence type="ECO:0000256" key="1">
    <source>
        <dbReference type="RuleBase" id="RU000487"/>
    </source>
</evidence>
<evidence type="ECO:0008006" key="4">
    <source>
        <dbReference type="Google" id="ProtNLM"/>
    </source>
</evidence>
<dbReference type="SUPFAM" id="SSF53067">
    <property type="entry name" value="Actin-like ATPase domain"/>
    <property type="match status" value="2"/>
</dbReference>
<dbReference type="PANTHER" id="PTHR11937">
    <property type="entry name" value="ACTIN"/>
    <property type="match status" value="1"/>
</dbReference>
<name>A0AAV1HVV1_9CHLO</name>
<dbReference type="InterPro" id="IPR004000">
    <property type="entry name" value="Actin"/>
</dbReference>
<comment type="caution">
    <text evidence="2">The sequence shown here is derived from an EMBL/GenBank/DDBJ whole genome shotgun (WGS) entry which is preliminary data.</text>
</comment>
<dbReference type="Proteomes" id="UP001314263">
    <property type="component" value="Unassembled WGS sequence"/>
</dbReference>
<gene>
    <name evidence="2" type="ORF">CVIRNUC_000996</name>
</gene>
<dbReference type="SMART" id="SM00268">
    <property type="entry name" value="ACTIN"/>
    <property type="match status" value="1"/>
</dbReference>
<keyword evidence="3" id="KW-1185">Reference proteome</keyword>
<dbReference type="CDD" id="cd10221">
    <property type="entry name" value="ASKHA_NBD_Arp3-like"/>
    <property type="match status" value="1"/>
</dbReference>
<dbReference type="InterPro" id="IPR043129">
    <property type="entry name" value="ATPase_NBD"/>
</dbReference>
<proteinExistence type="inferred from homology"/>
<sequence>MFTALEPSQRPAVVMDCGTGFTKMGFAGNVQPSFIEPTAVSFESSRGRSKAAVSSASASDTDVLIGHEAVSSTASDAHYPVCHGLVQNWDHMERFWQEAVHRYLRVDSEDHNFILTEPPLNPPENREMAAEIMFETFNVPGLCIGIQAVLALHAAFAAADRGPKSARGRMTGTVIDSGAGCTHVIPVSDGFVIGSAIQSIPIAGRDLTKLVQRLMRERGEPVPGDLSMDVAQQIKERYCYTCGDLVKEFGKYDAQLEKHAKSHSFWSPRAGAQQACSVQHERFLAPELLFRPDFVSADYTTPLPQLVDRAIQSCPIDTRRGLYGNIVLSGGSTMFKDFGRRIQRDVSRAVDARQAPGGKAVEVHVASHAMQRYAVWFGGSVLGTMPQFEGLCKTRAEYEEYGPSICRNSAAFTDELL</sequence>
<dbReference type="AlphaFoldDB" id="A0AAV1HVV1"/>
<evidence type="ECO:0000313" key="3">
    <source>
        <dbReference type="Proteomes" id="UP001314263"/>
    </source>
</evidence>
<dbReference type="Pfam" id="PF00022">
    <property type="entry name" value="Actin"/>
    <property type="match status" value="2"/>
</dbReference>
<dbReference type="Gene3D" id="3.30.420.40">
    <property type="match status" value="2"/>
</dbReference>
<dbReference type="Gene3D" id="3.90.640.10">
    <property type="entry name" value="Actin, Chain A, domain 4"/>
    <property type="match status" value="1"/>
</dbReference>
<reference evidence="2 3" key="1">
    <citation type="submission" date="2023-10" db="EMBL/GenBank/DDBJ databases">
        <authorList>
            <person name="Maclean D."/>
            <person name="Macfadyen A."/>
        </authorList>
    </citation>
    <scope>NUCLEOTIDE SEQUENCE [LARGE SCALE GENOMIC DNA]</scope>
</reference>
<protein>
    <recommendedName>
        <fullName evidence="4">Actin-related protein 3</fullName>
    </recommendedName>
</protein>